<accession>A0A9X2ZT08</accession>
<reference evidence="1" key="1">
    <citation type="submission" date="2022-08" db="EMBL/GenBank/DDBJ databases">
        <title>Genomic Encyclopedia of Type Strains, Phase V (KMG-V): Genome sequencing to study the core and pangenomes of soil and plant-associated prokaryotes.</title>
        <authorList>
            <person name="Whitman W."/>
        </authorList>
    </citation>
    <scope>NUCLEOTIDE SEQUENCE</scope>
    <source>
        <strain evidence="1">SP3026</strain>
    </source>
</reference>
<evidence type="ECO:0000313" key="1">
    <source>
        <dbReference type="EMBL" id="MCS4121615.1"/>
    </source>
</evidence>
<dbReference type="EMBL" id="JANUBL010000003">
    <property type="protein sequence ID" value="MCS4121615.1"/>
    <property type="molecule type" value="Genomic_DNA"/>
</dbReference>
<gene>
    <name evidence="1" type="ORF">GGP45_001968</name>
</gene>
<name>A0A9X2ZT08_9BACT</name>
<evidence type="ECO:0000313" key="2">
    <source>
        <dbReference type="Proteomes" id="UP001155144"/>
    </source>
</evidence>
<dbReference type="Proteomes" id="UP001155144">
    <property type="component" value="Unassembled WGS sequence"/>
</dbReference>
<comment type="caution">
    <text evidence="1">The sequence shown here is derived from an EMBL/GenBank/DDBJ whole genome shotgun (WGS) entry which is preliminary data.</text>
</comment>
<protein>
    <submittedName>
        <fullName evidence="1">Uncharacterized protein</fullName>
    </submittedName>
</protein>
<proteinExistence type="predicted"/>
<dbReference type="AlphaFoldDB" id="A0A9X2ZT08"/>
<sequence length="38" mass="4159">MAKDLKEKLIATKLGGRRRSYVIVDPTNTAGLSLSARK</sequence>
<organism evidence="1 2">
    <name type="scientific">Salinibacter ruber</name>
    <dbReference type="NCBI Taxonomy" id="146919"/>
    <lineage>
        <taxon>Bacteria</taxon>
        <taxon>Pseudomonadati</taxon>
        <taxon>Rhodothermota</taxon>
        <taxon>Rhodothermia</taxon>
        <taxon>Rhodothermales</taxon>
        <taxon>Salinibacteraceae</taxon>
        <taxon>Salinibacter</taxon>
    </lineage>
</organism>